<organism evidence="2 3">
    <name type="scientific">Riccia fluitans</name>
    <dbReference type="NCBI Taxonomy" id="41844"/>
    <lineage>
        <taxon>Eukaryota</taxon>
        <taxon>Viridiplantae</taxon>
        <taxon>Streptophyta</taxon>
        <taxon>Embryophyta</taxon>
        <taxon>Marchantiophyta</taxon>
        <taxon>Marchantiopsida</taxon>
        <taxon>Marchantiidae</taxon>
        <taxon>Marchantiales</taxon>
        <taxon>Ricciaceae</taxon>
        <taxon>Riccia</taxon>
    </lineage>
</organism>
<feature type="compositionally biased region" description="Basic and acidic residues" evidence="1">
    <location>
        <begin position="1"/>
        <end position="25"/>
    </location>
</feature>
<dbReference type="EMBL" id="JBHFFA010000005">
    <property type="protein sequence ID" value="KAL2624438.1"/>
    <property type="molecule type" value="Genomic_DNA"/>
</dbReference>
<name>A0ABD1YCM7_9MARC</name>
<evidence type="ECO:0000256" key="1">
    <source>
        <dbReference type="SAM" id="MobiDB-lite"/>
    </source>
</evidence>
<dbReference type="AlphaFoldDB" id="A0ABD1YCM7"/>
<dbReference type="Proteomes" id="UP001605036">
    <property type="component" value="Unassembled WGS sequence"/>
</dbReference>
<evidence type="ECO:0000313" key="2">
    <source>
        <dbReference type="EMBL" id="KAL2624438.1"/>
    </source>
</evidence>
<reference evidence="2 3" key="1">
    <citation type="submission" date="2024-09" db="EMBL/GenBank/DDBJ databases">
        <title>Chromosome-scale assembly of Riccia fluitans.</title>
        <authorList>
            <person name="Paukszto L."/>
            <person name="Sawicki J."/>
            <person name="Karawczyk K."/>
            <person name="Piernik-Szablinska J."/>
            <person name="Szczecinska M."/>
            <person name="Mazdziarz M."/>
        </authorList>
    </citation>
    <scope>NUCLEOTIDE SEQUENCE [LARGE SCALE GENOMIC DNA]</scope>
    <source>
        <strain evidence="2">Rf_01</strain>
        <tissue evidence="2">Aerial parts of the thallus</tissue>
    </source>
</reference>
<gene>
    <name evidence="2" type="ORF">R1flu_008683</name>
</gene>
<evidence type="ECO:0000313" key="3">
    <source>
        <dbReference type="Proteomes" id="UP001605036"/>
    </source>
</evidence>
<keyword evidence="3" id="KW-1185">Reference proteome</keyword>
<protein>
    <submittedName>
        <fullName evidence="2">Uncharacterized protein</fullName>
    </submittedName>
</protein>
<accession>A0ABD1YCM7</accession>
<sequence length="92" mass="10532">MSTTHDGEDKPGRTNARREEHREENEVQIDNVEPHTSTAHETAAFISIYKEPQATIEEEDHKERAEDAGAENARTHKYRSVVIPYSEEDEPS</sequence>
<feature type="region of interest" description="Disordered" evidence="1">
    <location>
        <begin position="57"/>
        <end position="92"/>
    </location>
</feature>
<proteinExistence type="predicted"/>
<feature type="region of interest" description="Disordered" evidence="1">
    <location>
        <begin position="1"/>
        <end position="38"/>
    </location>
</feature>
<comment type="caution">
    <text evidence="2">The sequence shown here is derived from an EMBL/GenBank/DDBJ whole genome shotgun (WGS) entry which is preliminary data.</text>
</comment>